<accession>A0A381V1M3</accession>
<sequence length="58" mass="7067">MPHYSFEIHNKILYKKRKKLLVYLLHCNIKLSSDIILLIVKYISDVSLSEYRMESYIY</sequence>
<reference evidence="2" key="1">
    <citation type="submission" date="2018-05" db="EMBL/GenBank/DDBJ databases">
        <authorList>
            <person name="Lanie J.A."/>
            <person name="Ng W.-L."/>
            <person name="Kazmierczak K.M."/>
            <person name="Andrzejewski T.M."/>
            <person name="Davidsen T.M."/>
            <person name="Wayne K.J."/>
            <person name="Tettelin H."/>
            <person name="Glass J.I."/>
            <person name="Rusch D."/>
            <person name="Podicherti R."/>
            <person name="Tsui H.-C.T."/>
            <person name="Winkler M.E."/>
        </authorList>
    </citation>
    <scope>NUCLEOTIDE SEQUENCE</scope>
</reference>
<name>A0A381V1M3_9ZZZZ</name>
<evidence type="ECO:0000313" key="2">
    <source>
        <dbReference type="EMBL" id="SVA34114.1"/>
    </source>
</evidence>
<protein>
    <submittedName>
        <fullName evidence="2">Uncharacterized protein</fullName>
    </submittedName>
</protein>
<organism evidence="2">
    <name type="scientific">marine metagenome</name>
    <dbReference type="NCBI Taxonomy" id="408172"/>
    <lineage>
        <taxon>unclassified sequences</taxon>
        <taxon>metagenomes</taxon>
        <taxon>ecological metagenomes</taxon>
    </lineage>
</organism>
<proteinExistence type="predicted"/>
<keyword evidence="1" id="KW-1133">Transmembrane helix</keyword>
<evidence type="ECO:0000256" key="1">
    <source>
        <dbReference type="SAM" id="Phobius"/>
    </source>
</evidence>
<dbReference type="EMBL" id="UINC01007577">
    <property type="protein sequence ID" value="SVA34114.1"/>
    <property type="molecule type" value="Genomic_DNA"/>
</dbReference>
<dbReference type="AlphaFoldDB" id="A0A381V1M3"/>
<feature type="transmembrane region" description="Helical" evidence="1">
    <location>
        <begin position="20"/>
        <end position="43"/>
    </location>
</feature>
<gene>
    <name evidence="2" type="ORF">METZ01_LOCUS86968</name>
</gene>
<keyword evidence="1" id="KW-0472">Membrane</keyword>
<keyword evidence="1" id="KW-0812">Transmembrane</keyword>